<evidence type="ECO:0000313" key="2">
    <source>
        <dbReference type="EMBL" id="GGY03932.1"/>
    </source>
</evidence>
<accession>A0A918NX35</accession>
<sequence length="115" mass="12510">MSDNKFRKALARPEVDPAQLAKFVGNSSDQVDVPTPAGTGQEEPSYGYVSLPEQEQGGKLTDSVLFRCTPAVLAELDFVFKHCTAKSRQKMLESIILPQINELAKKIRGSGSNGE</sequence>
<dbReference type="EMBL" id="BMYX01000001">
    <property type="protein sequence ID" value="GGY03932.1"/>
    <property type="molecule type" value="Genomic_DNA"/>
</dbReference>
<keyword evidence="3" id="KW-1185">Reference proteome</keyword>
<reference evidence="2" key="2">
    <citation type="submission" date="2020-09" db="EMBL/GenBank/DDBJ databases">
        <authorList>
            <person name="Sun Q."/>
            <person name="Kim S."/>
        </authorList>
    </citation>
    <scope>NUCLEOTIDE SEQUENCE</scope>
    <source>
        <strain evidence="2">KCTC 32182</strain>
    </source>
</reference>
<evidence type="ECO:0000256" key="1">
    <source>
        <dbReference type="SAM" id="MobiDB-lite"/>
    </source>
</evidence>
<reference evidence="2" key="1">
    <citation type="journal article" date="2014" name="Int. J. Syst. Evol. Microbiol.">
        <title>Complete genome sequence of Corynebacterium casei LMG S-19264T (=DSM 44701T), isolated from a smear-ripened cheese.</title>
        <authorList>
            <consortium name="US DOE Joint Genome Institute (JGI-PGF)"/>
            <person name="Walter F."/>
            <person name="Albersmeier A."/>
            <person name="Kalinowski J."/>
            <person name="Ruckert C."/>
        </authorList>
    </citation>
    <scope>NUCLEOTIDE SEQUENCE</scope>
    <source>
        <strain evidence="2">KCTC 32182</strain>
    </source>
</reference>
<comment type="caution">
    <text evidence="2">The sequence shown here is derived from an EMBL/GenBank/DDBJ whole genome shotgun (WGS) entry which is preliminary data.</text>
</comment>
<feature type="region of interest" description="Disordered" evidence="1">
    <location>
        <begin position="24"/>
        <end position="49"/>
    </location>
</feature>
<dbReference type="RefSeq" id="WP_189530374.1">
    <property type="nucleotide sequence ID" value="NZ_BMYX01000001.1"/>
</dbReference>
<proteinExistence type="predicted"/>
<evidence type="ECO:0000313" key="3">
    <source>
        <dbReference type="Proteomes" id="UP000645257"/>
    </source>
</evidence>
<name>A0A918NX35_9NEIS</name>
<dbReference type="AlphaFoldDB" id="A0A918NX35"/>
<organism evidence="2 3">
    <name type="scientific">Paludibacterium paludis</name>
    <dbReference type="NCBI Taxonomy" id="1225769"/>
    <lineage>
        <taxon>Bacteria</taxon>
        <taxon>Pseudomonadati</taxon>
        <taxon>Pseudomonadota</taxon>
        <taxon>Betaproteobacteria</taxon>
        <taxon>Neisseriales</taxon>
        <taxon>Chromobacteriaceae</taxon>
        <taxon>Paludibacterium</taxon>
    </lineage>
</organism>
<gene>
    <name evidence="2" type="ORF">GCM10011289_02870</name>
</gene>
<dbReference type="Proteomes" id="UP000645257">
    <property type="component" value="Unassembled WGS sequence"/>
</dbReference>
<protein>
    <submittedName>
        <fullName evidence="2">Uncharacterized protein</fullName>
    </submittedName>
</protein>